<dbReference type="Proteomes" id="UP000594263">
    <property type="component" value="Unplaced"/>
</dbReference>
<evidence type="ECO:0000256" key="4">
    <source>
        <dbReference type="ARBA" id="ARBA00008655"/>
    </source>
</evidence>
<evidence type="ECO:0000256" key="3">
    <source>
        <dbReference type="ARBA" id="ARBA00005189"/>
    </source>
</evidence>
<evidence type="ECO:0000256" key="8">
    <source>
        <dbReference type="SAM" id="MobiDB-lite"/>
    </source>
</evidence>
<feature type="domain" description="Acyltransferase C-terminal" evidence="10">
    <location>
        <begin position="102"/>
        <end position="175"/>
    </location>
</feature>
<keyword evidence="9" id="KW-0812">Transmembrane</keyword>
<keyword evidence="9" id="KW-1133">Transmembrane helix</keyword>
<comment type="pathway">
    <text evidence="3">Lipid metabolism.</text>
</comment>
<evidence type="ECO:0000256" key="1">
    <source>
        <dbReference type="ARBA" id="ARBA00001141"/>
    </source>
</evidence>
<comment type="pathway">
    <text evidence="2">Phospholipid metabolism; CDP-diacylglycerol biosynthesis; CDP-diacylglycerol from sn-glycerol 3-phosphate: step 2/3.</text>
</comment>
<proteinExistence type="inferred from homology"/>
<dbReference type="PANTHER" id="PTHR10983">
    <property type="entry name" value="1-ACYLGLYCEROL-3-PHOSPHATE ACYLTRANSFERASE-RELATED"/>
    <property type="match status" value="1"/>
</dbReference>
<dbReference type="PANTHER" id="PTHR10983:SF24">
    <property type="entry name" value="1-ACYLGLYCEROL-3-PHOSPHATE O-ACYLTRANSFERASE 3, ISOFORM E-RELATED"/>
    <property type="match status" value="1"/>
</dbReference>
<feature type="region of interest" description="Disordered" evidence="8">
    <location>
        <begin position="224"/>
        <end position="244"/>
    </location>
</feature>
<reference evidence="11" key="1">
    <citation type="submission" date="2021-01" db="UniProtKB">
        <authorList>
            <consortium name="EnsemblPlants"/>
        </authorList>
    </citation>
    <scope>IDENTIFICATION</scope>
</reference>
<evidence type="ECO:0000256" key="7">
    <source>
        <dbReference type="ARBA" id="ARBA00023315"/>
    </source>
</evidence>
<keyword evidence="12" id="KW-1185">Reference proteome</keyword>
<evidence type="ECO:0000256" key="2">
    <source>
        <dbReference type="ARBA" id="ARBA00004728"/>
    </source>
</evidence>
<evidence type="ECO:0000256" key="5">
    <source>
        <dbReference type="ARBA" id="ARBA00013211"/>
    </source>
</evidence>
<evidence type="ECO:0000313" key="11">
    <source>
        <dbReference type="EnsemblPlants" id="Kaladp0011s0785.1.v1.1"/>
    </source>
</evidence>
<name>A0A7N0RIF8_KALFE</name>
<dbReference type="InterPro" id="IPR032098">
    <property type="entry name" value="Acyltransf_C"/>
</dbReference>
<feature type="transmembrane region" description="Helical" evidence="9">
    <location>
        <begin position="197"/>
        <end position="218"/>
    </location>
</feature>
<feature type="transmembrane region" description="Helical" evidence="9">
    <location>
        <begin position="166"/>
        <end position="185"/>
    </location>
</feature>
<dbReference type="EnsemblPlants" id="Kaladp0011s0785.1.v1.1">
    <property type="protein sequence ID" value="Kaladp0011s0785.1.v1.1"/>
    <property type="gene ID" value="Kaladp0011s0785.v1.1"/>
</dbReference>
<accession>A0A7N0RIF8</accession>
<comment type="catalytic activity">
    <reaction evidence="1">
        <text>a 1-acyl-sn-glycero-3-phosphate + an acyl-CoA = a 1,2-diacyl-sn-glycero-3-phosphate + CoA</text>
        <dbReference type="Rhea" id="RHEA:19709"/>
        <dbReference type="ChEBI" id="CHEBI:57287"/>
        <dbReference type="ChEBI" id="CHEBI:57970"/>
        <dbReference type="ChEBI" id="CHEBI:58342"/>
        <dbReference type="ChEBI" id="CHEBI:58608"/>
        <dbReference type="EC" id="2.3.1.51"/>
    </reaction>
</comment>
<comment type="similarity">
    <text evidence="4">Belongs to the 1-acyl-sn-glycerol-3-phosphate acyltransferase family.</text>
</comment>
<keyword evidence="7" id="KW-0012">Acyltransferase</keyword>
<evidence type="ECO:0000256" key="6">
    <source>
        <dbReference type="ARBA" id="ARBA00022679"/>
    </source>
</evidence>
<dbReference type="AlphaFoldDB" id="A0A7N0RIF8"/>
<keyword evidence="9" id="KW-0472">Membrane</keyword>
<dbReference type="GO" id="GO:0012505">
    <property type="term" value="C:endomembrane system"/>
    <property type="evidence" value="ECO:0007669"/>
    <property type="project" value="TreeGrafter"/>
</dbReference>
<evidence type="ECO:0000313" key="12">
    <source>
        <dbReference type="Proteomes" id="UP000594263"/>
    </source>
</evidence>
<protein>
    <recommendedName>
        <fullName evidence="5">1-acylglycerol-3-phosphate O-acyltransferase</fullName>
        <ecNumber evidence="5">2.3.1.51</ecNumber>
    </recommendedName>
</protein>
<evidence type="ECO:0000259" key="10">
    <source>
        <dbReference type="Pfam" id="PF16076"/>
    </source>
</evidence>
<dbReference type="EC" id="2.3.1.51" evidence="5"/>
<dbReference type="Pfam" id="PF16076">
    <property type="entry name" value="Acyltransf_C"/>
    <property type="match status" value="1"/>
</dbReference>
<feature type="compositionally biased region" description="Polar residues" evidence="8">
    <location>
        <begin position="224"/>
        <end position="234"/>
    </location>
</feature>
<dbReference type="GO" id="GO:0016024">
    <property type="term" value="P:CDP-diacylglycerol biosynthetic process"/>
    <property type="evidence" value="ECO:0007669"/>
    <property type="project" value="UniProtKB-UniPathway"/>
</dbReference>
<dbReference type="UniPathway" id="UPA00557">
    <property type="reaction ID" value="UER00613"/>
</dbReference>
<dbReference type="OMA" id="GWCSILL"/>
<sequence length="244" mass="27977">MFVYKYTENFLLLLQESFKRLEDFPRPFWLALFVEGTRFTQAKLLAAQQYATSSGLPIPRNVLIPRTKGFVSAVKHLRSFVPAIYDTTVAVSRTQPPPTMLRMLRGQSSVIKVHIKRHSIEELPETSNGISQWCKDAFVYKDAFLENYFKTDKFNNHDYHDIGRPVLSLLVVISWSCLLMLGIYGFLEWSSLPTWETLTFCAVFLVVVAIIMQMLIMFTESERSNPPSVLQTPTDPAAESLLQK</sequence>
<keyword evidence="6" id="KW-0808">Transferase</keyword>
<dbReference type="Gramene" id="Kaladp0011s0785.1.v1.1">
    <property type="protein sequence ID" value="Kaladp0011s0785.1.v1.1"/>
    <property type="gene ID" value="Kaladp0011s0785.v1.1"/>
</dbReference>
<evidence type="ECO:0000256" key="9">
    <source>
        <dbReference type="SAM" id="Phobius"/>
    </source>
</evidence>
<dbReference type="GO" id="GO:0003841">
    <property type="term" value="F:1-acylglycerol-3-phosphate O-acyltransferase activity"/>
    <property type="evidence" value="ECO:0007669"/>
    <property type="project" value="UniProtKB-EC"/>
</dbReference>
<dbReference type="CDD" id="cd07990">
    <property type="entry name" value="LPLAT_LCLAT1-like"/>
    <property type="match status" value="1"/>
</dbReference>
<organism evidence="11 12">
    <name type="scientific">Kalanchoe fedtschenkoi</name>
    <name type="common">Lavender scallops</name>
    <name type="synonym">South American air plant</name>
    <dbReference type="NCBI Taxonomy" id="63787"/>
    <lineage>
        <taxon>Eukaryota</taxon>
        <taxon>Viridiplantae</taxon>
        <taxon>Streptophyta</taxon>
        <taxon>Embryophyta</taxon>
        <taxon>Tracheophyta</taxon>
        <taxon>Spermatophyta</taxon>
        <taxon>Magnoliopsida</taxon>
        <taxon>eudicotyledons</taxon>
        <taxon>Gunneridae</taxon>
        <taxon>Pentapetalae</taxon>
        <taxon>Saxifragales</taxon>
        <taxon>Crassulaceae</taxon>
        <taxon>Kalanchoe</taxon>
    </lineage>
</organism>